<gene>
    <name evidence="2" type="ORF">OEZ85_010050</name>
</gene>
<accession>A0ABY8TL35</accession>
<proteinExistence type="predicted"/>
<name>A0ABY8TL35_TETOB</name>
<keyword evidence="3" id="KW-1185">Reference proteome</keyword>
<reference evidence="2 3" key="1">
    <citation type="submission" date="2023-05" db="EMBL/GenBank/DDBJ databases">
        <title>A 100% complete, gapless, phased diploid assembly of the Scenedesmus obliquus UTEX 3031 genome.</title>
        <authorList>
            <person name="Biondi T.C."/>
            <person name="Hanschen E.R."/>
            <person name="Kwon T."/>
            <person name="Eng W."/>
            <person name="Kruse C.P.S."/>
            <person name="Koehler S.I."/>
            <person name="Kunde Y."/>
            <person name="Gleasner C.D."/>
            <person name="You Mak K.T."/>
            <person name="Polle J."/>
            <person name="Hovde B.T."/>
            <person name="Starkenburg S.R."/>
        </authorList>
    </citation>
    <scope>NUCLEOTIDE SEQUENCE [LARGE SCALE GENOMIC DNA]</scope>
    <source>
        <strain evidence="2 3">DOE0152z</strain>
    </source>
</reference>
<evidence type="ECO:0000256" key="1">
    <source>
        <dbReference type="SAM" id="MobiDB-lite"/>
    </source>
</evidence>
<dbReference type="Proteomes" id="UP001244341">
    <property type="component" value="Chromosome 2b"/>
</dbReference>
<protein>
    <submittedName>
        <fullName evidence="2">Uncharacterized protein</fullName>
    </submittedName>
</protein>
<organism evidence="2 3">
    <name type="scientific">Tetradesmus obliquus</name>
    <name type="common">Green alga</name>
    <name type="synonym">Acutodesmus obliquus</name>
    <dbReference type="NCBI Taxonomy" id="3088"/>
    <lineage>
        <taxon>Eukaryota</taxon>
        <taxon>Viridiplantae</taxon>
        <taxon>Chlorophyta</taxon>
        <taxon>core chlorophytes</taxon>
        <taxon>Chlorophyceae</taxon>
        <taxon>CS clade</taxon>
        <taxon>Sphaeropleales</taxon>
        <taxon>Scenedesmaceae</taxon>
        <taxon>Tetradesmus</taxon>
    </lineage>
</organism>
<feature type="compositionally biased region" description="Basic residues" evidence="1">
    <location>
        <begin position="170"/>
        <end position="186"/>
    </location>
</feature>
<evidence type="ECO:0000313" key="3">
    <source>
        <dbReference type="Proteomes" id="UP001244341"/>
    </source>
</evidence>
<feature type="region of interest" description="Disordered" evidence="1">
    <location>
        <begin position="170"/>
        <end position="220"/>
    </location>
</feature>
<evidence type="ECO:0000313" key="2">
    <source>
        <dbReference type="EMBL" id="WIA09836.1"/>
    </source>
</evidence>
<sequence>MGNTKTQRSSGSALGQPAAKKAKGDEHGQARGSSGQSAVQLCLHALEHCSEQVVEDRRPFQFNQAGPKAAGKADQQLVQQQHQHQQQLQCLICLRLCQPESLVANKLMAACRVCTAGALQGGTSSLARCPKRNCGKPDVRLGPKGWHTGLIGPQHYISVSSAGFRVHYTCKKKKKKKNAKQKKPPPKQRTPVQAGAASGGVQKKQRKQGHSKQDTGTAKS</sequence>
<feature type="compositionally biased region" description="Polar residues" evidence="1">
    <location>
        <begin position="1"/>
        <end position="13"/>
    </location>
</feature>
<feature type="region of interest" description="Disordered" evidence="1">
    <location>
        <begin position="1"/>
        <end position="33"/>
    </location>
</feature>
<dbReference type="EMBL" id="CP126209">
    <property type="protein sequence ID" value="WIA09836.1"/>
    <property type="molecule type" value="Genomic_DNA"/>
</dbReference>